<name>A0A3R9PM54_9CREN</name>
<dbReference type="SUPFAM" id="SSF51735">
    <property type="entry name" value="NAD(P)-binding Rossmann-fold domains"/>
    <property type="match status" value="1"/>
</dbReference>
<sequence>MLRGFFEPEAVLIAGASREPGKVGYALAEVMKGYKDRGVFRGRLYATNPKPGPDILGIPTFRSVMDLPEVPDLAVIVTPARFVNQVAEECGRKGIKNIVVISGGFAEVGEEGRKLQEELVSICRRYNMRLIGPNCVGVLVPKHGLDTLFLPVDKELDGDMVTSLKRPEPGSISLITQSGAFGVACLDYMYGEGIGLSKFVSYGNKADVDEVELIEYLGDDEETKVILVYAESIDRGREFLKKAGEVSKRKPIVVFKAGRTKTGAAAASSHTAAIAGSDSVYEAAFRQAGVLRAYDMEQFFDMAKALSMQPPARGDRIAVITDGGGAGVMATDAIELSGMRMAVFSEETSRRLDEMRKSGVIPEIASIRNPVDLTGSATDDSFVESLKVIVRDDSVDGIVMLALHHVPGVTSALPERIAEVDLMGKPMVVVDIGGEDYAVRFRRKFEKLGFPAYPEPERGVNAMKALVEYGRYFYHWINIHGK</sequence>
<dbReference type="Pfam" id="PF13380">
    <property type="entry name" value="CoA_binding_2"/>
    <property type="match status" value="1"/>
</dbReference>
<protein>
    <submittedName>
        <fullName evidence="2">CoA-binding protein</fullName>
    </submittedName>
</protein>
<dbReference type="Gene3D" id="3.40.50.261">
    <property type="entry name" value="Succinyl-CoA synthetase domains"/>
    <property type="match status" value="2"/>
</dbReference>
<dbReference type="InterPro" id="IPR032875">
    <property type="entry name" value="Succ_CoA_lig_flav_dom"/>
</dbReference>
<evidence type="ECO:0000313" key="3">
    <source>
        <dbReference type="Proteomes" id="UP000277582"/>
    </source>
</evidence>
<dbReference type="GO" id="GO:0043758">
    <property type="term" value="F:acetate-CoA ligase (ADP-forming) activity"/>
    <property type="evidence" value="ECO:0007669"/>
    <property type="project" value="InterPro"/>
</dbReference>
<evidence type="ECO:0000313" key="2">
    <source>
        <dbReference type="EMBL" id="RSN77701.1"/>
    </source>
</evidence>
<dbReference type="PANTHER" id="PTHR42793">
    <property type="entry name" value="COA BINDING DOMAIN CONTAINING PROTEIN"/>
    <property type="match status" value="1"/>
</dbReference>
<dbReference type="InterPro" id="IPR001763">
    <property type="entry name" value="Rhodanese-like_dom"/>
</dbReference>
<gene>
    <name evidence="2" type="ORF">D6D85_02455</name>
</gene>
<dbReference type="Gene3D" id="3.40.50.720">
    <property type="entry name" value="NAD(P)-binding Rossmann-like Domain"/>
    <property type="match status" value="1"/>
</dbReference>
<dbReference type="SMART" id="SM00881">
    <property type="entry name" value="CoA_binding"/>
    <property type="match status" value="1"/>
</dbReference>
<dbReference type="InterPro" id="IPR043938">
    <property type="entry name" value="Ligase_CoA_dom"/>
</dbReference>
<feature type="domain" description="Rhodanese" evidence="1">
    <location>
        <begin position="92"/>
        <end position="117"/>
    </location>
</feature>
<dbReference type="EMBL" id="RCOS01000030">
    <property type="protein sequence ID" value="RSN77701.1"/>
    <property type="molecule type" value="Genomic_DNA"/>
</dbReference>
<organism evidence="2 3">
    <name type="scientific">Candidatus Methanodesulfokora washburnensis</name>
    <dbReference type="NCBI Taxonomy" id="2478471"/>
    <lineage>
        <taxon>Archaea</taxon>
        <taxon>Thermoproteota</taxon>
        <taxon>Candidatus Korarchaeia</taxon>
        <taxon>Candidatus Korarchaeia incertae sedis</taxon>
        <taxon>Candidatus Methanodesulfokora</taxon>
    </lineage>
</organism>
<dbReference type="AlphaFoldDB" id="A0A3R9PM54"/>
<comment type="caution">
    <text evidence="2">The sequence shown here is derived from an EMBL/GenBank/DDBJ whole genome shotgun (WGS) entry which is preliminary data.</text>
</comment>
<keyword evidence="3" id="KW-1185">Reference proteome</keyword>
<dbReference type="Pfam" id="PF19045">
    <property type="entry name" value="Ligase_CoA_2"/>
    <property type="match status" value="1"/>
</dbReference>
<proteinExistence type="predicted"/>
<dbReference type="SUPFAM" id="SSF52210">
    <property type="entry name" value="Succinyl-CoA synthetase domains"/>
    <property type="match status" value="2"/>
</dbReference>
<dbReference type="InterPro" id="IPR016102">
    <property type="entry name" value="Succinyl-CoA_synth-like"/>
</dbReference>
<dbReference type="Pfam" id="PF13607">
    <property type="entry name" value="Succ_CoA_lig"/>
    <property type="match status" value="1"/>
</dbReference>
<dbReference type="PROSITE" id="PS50206">
    <property type="entry name" value="RHODANESE_3"/>
    <property type="match status" value="1"/>
</dbReference>
<reference evidence="2 3" key="1">
    <citation type="submission" date="2018-10" db="EMBL/GenBank/DDBJ databases">
        <title>Co-occurring genomic capacity for anaerobic methane metabolism and dissimilatory sulfite reduction discovered in the Korarchaeota.</title>
        <authorList>
            <person name="Mckay L.J."/>
            <person name="Dlakic M."/>
            <person name="Fields M.W."/>
            <person name="Delmont T.O."/>
            <person name="Eren A.M."/>
            <person name="Jay Z.J."/>
            <person name="Klingelsmith K.B."/>
            <person name="Rusch D.B."/>
            <person name="Inskeep W.P."/>
        </authorList>
    </citation>
    <scope>NUCLEOTIDE SEQUENCE [LARGE SCALE GENOMIC DNA]</scope>
    <source>
        <strain evidence="2 3">MDKW</strain>
    </source>
</reference>
<dbReference type="InterPro" id="IPR036291">
    <property type="entry name" value="NAD(P)-bd_dom_sf"/>
</dbReference>
<dbReference type="RefSeq" id="WP_125670475.1">
    <property type="nucleotide sequence ID" value="NZ_RCOS01000030.1"/>
</dbReference>
<dbReference type="Proteomes" id="UP000277582">
    <property type="component" value="Unassembled WGS sequence"/>
</dbReference>
<dbReference type="InterPro" id="IPR003781">
    <property type="entry name" value="CoA-bd"/>
</dbReference>
<dbReference type="PANTHER" id="PTHR42793:SF1">
    <property type="entry name" value="PEPTIDYL-LYSINE N-ACETYLTRANSFERASE PATZ"/>
    <property type="match status" value="1"/>
</dbReference>
<evidence type="ECO:0000259" key="1">
    <source>
        <dbReference type="PROSITE" id="PS50206"/>
    </source>
</evidence>
<dbReference type="OrthoDB" id="18103at2157"/>
<accession>A0A3R9PM54</accession>